<keyword evidence="2" id="KW-0449">Lipoprotein</keyword>
<dbReference type="InterPro" id="IPR006423">
    <property type="entry name" value="Lipo_e_P4"/>
</dbReference>
<sequence length="257" mass="29771">MDKIIKSFLYIILFSTSAVFGQDYEKDYTTAVLWQQHAGEYRALCFQAYNYARLSLNEALEKRSEKPRCIVVDIDETLLDNAPQSAYAILSKKGFDLAEWKRWTSLAKADTVPGACSFLKYVASKKVQVFYVSNRDQSEKPATIENLKKFGFPDVDETHLLFRDSTSNKQARRDLIAQTHQIMLLIGDNLSDFSTVFYQEKDHVKATVERMAHLFGTLYIILPNPMYGDWEQALYRKDKRLTEEEKASLREQQLISF</sequence>
<proteinExistence type="predicted"/>
<protein>
    <submittedName>
        <fullName evidence="2">5'-nucleotidase, lipoprotein e(P4) family</fullName>
    </submittedName>
</protein>
<dbReference type="EMBL" id="BAABIQ010000038">
    <property type="protein sequence ID" value="GAA4797440.1"/>
    <property type="molecule type" value="Genomic_DNA"/>
</dbReference>
<dbReference type="CDD" id="cd07534">
    <property type="entry name" value="HAD_CAP"/>
    <property type="match status" value="1"/>
</dbReference>
<dbReference type="Proteomes" id="UP001501411">
    <property type="component" value="Unassembled WGS sequence"/>
</dbReference>
<dbReference type="InterPro" id="IPR005519">
    <property type="entry name" value="Acid_phosphat_B-like"/>
</dbReference>
<comment type="caution">
    <text evidence="2">The sequence shown here is derived from an EMBL/GenBank/DDBJ whole genome shotgun (WGS) entry which is preliminary data.</text>
</comment>
<dbReference type="SFLD" id="SFLDG01125">
    <property type="entry name" value="C1.1:_Acid_Phosphatase_Like"/>
    <property type="match status" value="1"/>
</dbReference>
<reference evidence="3" key="1">
    <citation type="journal article" date="2019" name="Int. J. Syst. Evol. Microbiol.">
        <title>The Global Catalogue of Microorganisms (GCM) 10K type strain sequencing project: providing services to taxonomists for standard genome sequencing and annotation.</title>
        <authorList>
            <consortium name="The Broad Institute Genomics Platform"/>
            <consortium name="The Broad Institute Genome Sequencing Center for Infectious Disease"/>
            <person name="Wu L."/>
            <person name="Ma J."/>
        </authorList>
    </citation>
    <scope>NUCLEOTIDE SEQUENCE [LARGE SCALE GENOMIC DNA]</scope>
    <source>
        <strain evidence="3">JCM 18200</strain>
    </source>
</reference>
<dbReference type="InterPro" id="IPR023214">
    <property type="entry name" value="HAD_sf"/>
</dbReference>
<evidence type="ECO:0000256" key="1">
    <source>
        <dbReference type="ARBA" id="ARBA00022729"/>
    </source>
</evidence>
<dbReference type="Pfam" id="PF03767">
    <property type="entry name" value="Acid_phosphat_B"/>
    <property type="match status" value="1"/>
</dbReference>
<accession>A0ABP9BLT6</accession>
<dbReference type="Gene3D" id="3.40.50.1000">
    <property type="entry name" value="HAD superfamily/HAD-like"/>
    <property type="match status" value="1"/>
</dbReference>
<dbReference type="SUPFAM" id="SSF56784">
    <property type="entry name" value="HAD-like"/>
    <property type="match status" value="1"/>
</dbReference>
<dbReference type="NCBIfam" id="TIGR01533">
    <property type="entry name" value="lipo_e_P4"/>
    <property type="match status" value="1"/>
</dbReference>
<dbReference type="PIRSF" id="PIRSF019271">
    <property type="entry name" value="Acid_Ptase_C"/>
    <property type="match status" value="1"/>
</dbReference>
<keyword evidence="1" id="KW-0732">Signal</keyword>
<dbReference type="SFLD" id="SFLDS00003">
    <property type="entry name" value="Haloacid_Dehalogenase"/>
    <property type="match status" value="1"/>
</dbReference>
<dbReference type="RefSeq" id="WP_345232372.1">
    <property type="nucleotide sequence ID" value="NZ_BAABIQ010000038.1"/>
</dbReference>
<dbReference type="InterPro" id="IPR036412">
    <property type="entry name" value="HAD-like_sf"/>
</dbReference>
<dbReference type="PANTHER" id="PTHR31284">
    <property type="entry name" value="ACID PHOSPHATASE-LIKE PROTEIN"/>
    <property type="match status" value="1"/>
</dbReference>
<keyword evidence="3" id="KW-1185">Reference proteome</keyword>
<gene>
    <name evidence="2" type="ORF">GCM10023231_27490</name>
</gene>
<evidence type="ECO:0000313" key="2">
    <source>
        <dbReference type="EMBL" id="GAA4797440.1"/>
    </source>
</evidence>
<evidence type="ECO:0000313" key="3">
    <source>
        <dbReference type="Proteomes" id="UP001501411"/>
    </source>
</evidence>
<dbReference type="PANTHER" id="PTHR31284:SF10">
    <property type="entry name" value="ACID PHOSPHATASE-LIKE PROTEIN"/>
    <property type="match status" value="1"/>
</dbReference>
<organism evidence="2 3">
    <name type="scientific">Olivibacter ginsenosidimutans</name>
    <dbReference type="NCBI Taxonomy" id="1176537"/>
    <lineage>
        <taxon>Bacteria</taxon>
        <taxon>Pseudomonadati</taxon>
        <taxon>Bacteroidota</taxon>
        <taxon>Sphingobacteriia</taxon>
        <taxon>Sphingobacteriales</taxon>
        <taxon>Sphingobacteriaceae</taxon>
        <taxon>Olivibacter</taxon>
    </lineage>
</organism>
<name>A0ABP9BLT6_9SPHI</name>